<name>F4RMV4_MELLP</name>
<organism evidence="3">
    <name type="scientific">Melampsora larici-populina (strain 98AG31 / pathotype 3-4-7)</name>
    <name type="common">Poplar leaf rust fungus</name>
    <dbReference type="NCBI Taxonomy" id="747676"/>
    <lineage>
        <taxon>Eukaryota</taxon>
        <taxon>Fungi</taxon>
        <taxon>Dikarya</taxon>
        <taxon>Basidiomycota</taxon>
        <taxon>Pucciniomycotina</taxon>
        <taxon>Pucciniomycetes</taxon>
        <taxon>Pucciniales</taxon>
        <taxon>Melampsoraceae</taxon>
        <taxon>Melampsora</taxon>
    </lineage>
</organism>
<keyword evidence="3" id="KW-1185">Reference proteome</keyword>
<evidence type="ECO:0000256" key="1">
    <source>
        <dbReference type="SAM" id="SignalP"/>
    </source>
</evidence>
<dbReference type="GeneID" id="18926720"/>
<dbReference type="Proteomes" id="UP000001072">
    <property type="component" value="Unassembled WGS sequence"/>
</dbReference>
<dbReference type="InParanoid" id="F4RMV4"/>
<dbReference type="RefSeq" id="XP_007410417.1">
    <property type="nucleotide sequence ID" value="XM_007410355.1"/>
</dbReference>
<dbReference type="VEuPathDB" id="FungiDB:MELLADRAFT_124289"/>
<evidence type="ECO:0000313" key="3">
    <source>
        <dbReference type="Proteomes" id="UP000001072"/>
    </source>
</evidence>
<gene>
    <name evidence="2" type="ORF">MELLADRAFT_124289</name>
</gene>
<dbReference type="HOGENOM" id="CLU_141155_0_0_1"/>
<feature type="chain" id="PRO_5003315368" evidence="1">
    <location>
        <begin position="21"/>
        <end position="159"/>
    </location>
</feature>
<dbReference type="AlphaFoldDB" id="F4RMV4"/>
<keyword evidence="1" id="KW-0732">Signal</keyword>
<evidence type="ECO:0000313" key="2">
    <source>
        <dbReference type="EMBL" id="EGG06179.1"/>
    </source>
</evidence>
<reference evidence="3" key="1">
    <citation type="journal article" date="2011" name="Proc. Natl. Acad. Sci. U.S.A.">
        <title>Obligate biotrophy features unraveled by the genomic analysis of rust fungi.</title>
        <authorList>
            <person name="Duplessis S."/>
            <person name="Cuomo C.A."/>
            <person name="Lin Y.-C."/>
            <person name="Aerts A."/>
            <person name="Tisserant E."/>
            <person name="Veneault-Fourrey C."/>
            <person name="Joly D.L."/>
            <person name="Hacquard S."/>
            <person name="Amselem J."/>
            <person name="Cantarel B.L."/>
            <person name="Chiu R."/>
            <person name="Coutinho P.M."/>
            <person name="Feau N."/>
            <person name="Field M."/>
            <person name="Frey P."/>
            <person name="Gelhaye E."/>
            <person name="Goldberg J."/>
            <person name="Grabherr M.G."/>
            <person name="Kodira C.D."/>
            <person name="Kohler A."/>
            <person name="Kuees U."/>
            <person name="Lindquist E.A."/>
            <person name="Lucas S.M."/>
            <person name="Mago R."/>
            <person name="Mauceli E."/>
            <person name="Morin E."/>
            <person name="Murat C."/>
            <person name="Pangilinan J.L."/>
            <person name="Park R."/>
            <person name="Pearson M."/>
            <person name="Quesneville H."/>
            <person name="Rouhier N."/>
            <person name="Sakthikumar S."/>
            <person name="Salamov A.A."/>
            <person name="Schmutz J."/>
            <person name="Selles B."/>
            <person name="Shapiro H."/>
            <person name="Tanguay P."/>
            <person name="Tuskan G.A."/>
            <person name="Henrissat B."/>
            <person name="Van de Peer Y."/>
            <person name="Rouze P."/>
            <person name="Ellis J.G."/>
            <person name="Dodds P.N."/>
            <person name="Schein J.E."/>
            <person name="Zhong S."/>
            <person name="Hamelin R.C."/>
            <person name="Grigoriev I.V."/>
            <person name="Szabo L.J."/>
            <person name="Martin F."/>
        </authorList>
    </citation>
    <scope>NUCLEOTIDE SEQUENCE [LARGE SCALE GENOMIC DNA]</scope>
    <source>
        <strain evidence="3">98AG31 / pathotype 3-4-7</strain>
    </source>
</reference>
<accession>F4RMV4</accession>
<proteinExistence type="predicted"/>
<dbReference type="KEGG" id="mlr:MELLADRAFT_124289"/>
<dbReference type="EMBL" id="GL883109">
    <property type="protein sequence ID" value="EGG06179.1"/>
    <property type="molecule type" value="Genomic_DNA"/>
</dbReference>
<protein>
    <submittedName>
        <fullName evidence="2">Secreted protein</fullName>
    </submittedName>
</protein>
<feature type="signal peptide" evidence="1">
    <location>
        <begin position="1"/>
        <end position="20"/>
    </location>
</feature>
<sequence>MYTFITTLVVFLTAWNSVNGFMHQCLRSFNSVPSDARHIDCQVGIGRHFSCEIDNCWVSESPARGDTKYNILDHITFKNCHKYKAEFGNSKQEKSEVSVQAVAYWGFDWKDHLNVIGHEVGKEPPKNQPLPGYRCYDLESPLAQCRSDNCKLVEKPKDQ</sequence>